<gene>
    <name evidence="2" type="ORF">O181_045594</name>
</gene>
<dbReference type="Gene3D" id="3.80.10.10">
    <property type="entry name" value="Ribonuclease Inhibitor"/>
    <property type="match status" value="1"/>
</dbReference>
<protein>
    <submittedName>
        <fullName evidence="2">Uncharacterized protein</fullName>
    </submittedName>
</protein>
<dbReference type="OrthoDB" id="2596605at2759"/>
<accession>A0A9Q3DMB9</accession>
<feature type="region of interest" description="Disordered" evidence="1">
    <location>
        <begin position="607"/>
        <end position="668"/>
    </location>
</feature>
<dbReference type="EMBL" id="AVOT02018753">
    <property type="protein sequence ID" value="MBW0505879.1"/>
    <property type="molecule type" value="Genomic_DNA"/>
</dbReference>
<feature type="compositionally biased region" description="Polar residues" evidence="1">
    <location>
        <begin position="168"/>
        <end position="185"/>
    </location>
</feature>
<evidence type="ECO:0000313" key="3">
    <source>
        <dbReference type="Proteomes" id="UP000765509"/>
    </source>
</evidence>
<evidence type="ECO:0000256" key="1">
    <source>
        <dbReference type="SAM" id="MobiDB-lite"/>
    </source>
</evidence>
<dbReference type="SUPFAM" id="SSF52047">
    <property type="entry name" value="RNI-like"/>
    <property type="match status" value="1"/>
</dbReference>
<keyword evidence="3" id="KW-1185">Reference proteome</keyword>
<organism evidence="2 3">
    <name type="scientific">Austropuccinia psidii MF-1</name>
    <dbReference type="NCBI Taxonomy" id="1389203"/>
    <lineage>
        <taxon>Eukaryota</taxon>
        <taxon>Fungi</taxon>
        <taxon>Dikarya</taxon>
        <taxon>Basidiomycota</taxon>
        <taxon>Pucciniomycotina</taxon>
        <taxon>Pucciniomycetes</taxon>
        <taxon>Pucciniales</taxon>
        <taxon>Sphaerophragmiaceae</taxon>
        <taxon>Austropuccinia</taxon>
    </lineage>
</organism>
<dbReference type="Proteomes" id="UP000765509">
    <property type="component" value="Unassembled WGS sequence"/>
</dbReference>
<feature type="region of interest" description="Disordered" evidence="1">
    <location>
        <begin position="168"/>
        <end position="205"/>
    </location>
</feature>
<evidence type="ECO:0000313" key="2">
    <source>
        <dbReference type="EMBL" id="MBW0505879.1"/>
    </source>
</evidence>
<reference evidence="2" key="1">
    <citation type="submission" date="2021-03" db="EMBL/GenBank/DDBJ databases">
        <title>Draft genome sequence of rust myrtle Austropuccinia psidii MF-1, a brazilian biotype.</title>
        <authorList>
            <person name="Quecine M.C."/>
            <person name="Pachon D.M.R."/>
            <person name="Bonatelli M.L."/>
            <person name="Correr F.H."/>
            <person name="Franceschini L.M."/>
            <person name="Leite T.F."/>
            <person name="Margarido G.R.A."/>
            <person name="Almeida C.A."/>
            <person name="Ferrarezi J.A."/>
            <person name="Labate C.A."/>
        </authorList>
    </citation>
    <scope>NUCLEOTIDE SEQUENCE</scope>
    <source>
        <strain evidence="2">MF-1</strain>
    </source>
</reference>
<proteinExistence type="predicted"/>
<feature type="compositionally biased region" description="Low complexity" evidence="1">
    <location>
        <begin position="639"/>
        <end position="649"/>
    </location>
</feature>
<comment type="caution">
    <text evidence="2">The sequence shown here is derived from an EMBL/GenBank/DDBJ whole genome shotgun (WGS) entry which is preliminary data.</text>
</comment>
<sequence length="729" mass="80561">MVVDLSKLPKQVIKTLFELEPSLVHLFLVGLGSKQINRLATSVIYQSILIKYGLPLHPKLLTILDGPDRYGAAVECIKIVDPSSSFESILDAVPSPPSSPSSLSSSIDLSSHNLSSSADHLIRLLKKLPNLKTFSWSANSLPTDQICRLMGLYCQNLENFSIDIPNVANSSSNPQSSTFKPLPSTSRRRAHTTNESFDDPDSDSDLIPRTLRPIRWDANSIDLLPSTLTQLFISSLSSIGAKALSQAFETLNWTGLIKLNLSKSLFIDDELMSSISLGAKKLKQLTIESMSGTKLTERGIEHLFNGLDELEMIELIDVEGRFSKNGWLKFQDLPPNLKAIKFGYHEHGSYHSWTLDHLQNIMSLLSLYPQKLEKLSIARLVPPPAMIPGRHSFYPELAISNRAIAKRIPKEQILTIVEEGKQLKQLNLNWWLMSIEGLEVIVKGLPNLTKLTALIDAPFHRIISSTAFAHSKIKTLVVSIPPEHTPFVQELMLTPLMPLANTSSNDPLSPPINQISQVLSPGPSLSSSPILTRDMKKFIKRAGQLTEIVWTGRGGLGSWKFIRNGASSVNVKVEFKAISDQLPAEAFEYEQQQVGVSAGLGYHHQRTGSTPWHGSPPVQLGCRQGTRILSSGRPKRRTSSVTTTTEASTPNDSQEFGRKSSSGSLSTSWSSHYLTGNLHKLDLERIPGTPAGEMVDENERKKILINQGLSEDNNEVKIKISKNAKEHKV</sequence>
<dbReference type="InterPro" id="IPR032675">
    <property type="entry name" value="LRR_dom_sf"/>
</dbReference>
<name>A0A9Q3DMB9_9BASI</name>
<dbReference type="AlphaFoldDB" id="A0A9Q3DMB9"/>